<dbReference type="RefSeq" id="WP_191322865.1">
    <property type="nucleotide sequence ID" value="NZ_BMZP01000002.1"/>
</dbReference>
<reference evidence="2" key="1">
    <citation type="journal article" date="2019" name="Int. J. Syst. Evol. Microbiol.">
        <title>The Global Catalogue of Microorganisms (GCM) 10K type strain sequencing project: providing services to taxonomists for standard genome sequencing and annotation.</title>
        <authorList>
            <consortium name="The Broad Institute Genomics Platform"/>
            <consortium name="The Broad Institute Genome Sequencing Center for Infectious Disease"/>
            <person name="Wu L."/>
            <person name="Ma J."/>
        </authorList>
    </citation>
    <scope>NUCLEOTIDE SEQUENCE [LARGE SCALE GENOMIC DNA]</scope>
    <source>
        <strain evidence="2">KCTC 42224</strain>
    </source>
</reference>
<organism evidence="1 2">
    <name type="scientific">Novosphingobium pokkalii</name>
    <dbReference type="NCBI Taxonomy" id="1770194"/>
    <lineage>
        <taxon>Bacteria</taxon>
        <taxon>Pseudomonadati</taxon>
        <taxon>Pseudomonadota</taxon>
        <taxon>Alphaproteobacteria</taxon>
        <taxon>Sphingomonadales</taxon>
        <taxon>Sphingomonadaceae</taxon>
        <taxon>Novosphingobium</taxon>
    </lineage>
</organism>
<gene>
    <name evidence="1" type="ORF">ACFOOT_05535</name>
</gene>
<evidence type="ECO:0000313" key="2">
    <source>
        <dbReference type="Proteomes" id="UP001595683"/>
    </source>
</evidence>
<dbReference type="Proteomes" id="UP001595683">
    <property type="component" value="Unassembled WGS sequence"/>
</dbReference>
<accession>A0ABV7V0C0</accession>
<dbReference type="EMBL" id="JBHRYE010000010">
    <property type="protein sequence ID" value="MFC3670878.1"/>
    <property type="molecule type" value="Genomic_DNA"/>
</dbReference>
<name>A0ABV7V0C0_9SPHN</name>
<sequence length="182" mass="20096">MTGATRNPPFGLDLSFDEALARFIQTDRNEALAAEVADGRSIRGSSLLTWQKSLSTTDAQQPTKGGIVPYLRLTSGNISTGIFQTWFRQTLFANAAWQPGQFNGKPVEEAHIPLNVTIQGIYLGMVLFKVTHDSTRQDNNDAPNTWLHWPDQIATILHNNNFSGHVVTVTRDNAGVFSLTIQ</sequence>
<protein>
    <submittedName>
        <fullName evidence="1">Uncharacterized protein</fullName>
    </submittedName>
</protein>
<evidence type="ECO:0000313" key="1">
    <source>
        <dbReference type="EMBL" id="MFC3670878.1"/>
    </source>
</evidence>
<comment type="caution">
    <text evidence="1">The sequence shown here is derived from an EMBL/GenBank/DDBJ whole genome shotgun (WGS) entry which is preliminary data.</text>
</comment>
<keyword evidence="2" id="KW-1185">Reference proteome</keyword>
<proteinExistence type="predicted"/>